<keyword evidence="2" id="KW-1185">Reference proteome</keyword>
<proteinExistence type="predicted"/>
<accession>A0ABT8MAG6</accession>
<dbReference type="Pfam" id="PF11964">
    <property type="entry name" value="SpoIIAA-like"/>
    <property type="match status" value="1"/>
</dbReference>
<organism evidence="1 2">
    <name type="scientific">Methanoculleus frigidifontis</name>
    <dbReference type="NCBI Taxonomy" id="2584085"/>
    <lineage>
        <taxon>Archaea</taxon>
        <taxon>Methanobacteriati</taxon>
        <taxon>Methanobacteriota</taxon>
        <taxon>Stenosarchaea group</taxon>
        <taxon>Methanomicrobia</taxon>
        <taxon>Methanomicrobiales</taxon>
        <taxon>Methanomicrobiaceae</taxon>
        <taxon>Methanoculleus</taxon>
    </lineage>
</organism>
<dbReference type="Proteomes" id="UP001168338">
    <property type="component" value="Unassembled WGS sequence"/>
</dbReference>
<dbReference type="RefSeq" id="WP_301664066.1">
    <property type="nucleotide sequence ID" value="NZ_VCYH01000005.1"/>
</dbReference>
<dbReference type="InterPro" id="IPR038396">
    <property type="entry name" value="SpoIIAA-like_sf"/>
</dbReference>
<dbReference type="SUPFAM" id="SSF52091">
    <property type="entry name" value="SpoIIaa-like"/>
    <property type="match status" value="1"/>
</dbReference>
<evidence type="ECO:0000313" key="1">
    <source>
        <dbReference type="EMBL" id="MDN7024939.1"/>
    </source>
</evidence>
<dbReference type="Gene3D" id="3.40.50.10600">
    <property type="entry name" value="SpoIIaa-like domains"/>
    <property type="match status" value="1"/>
</dbReference>
<dbReference type="EMBL" id="VCYH01000005">
    <property type="protein sequence ID" value="MDN7024939.1"/>
    <property type="molecule type" value="Genomic_DNA"/>
</dbReference>
<name>A0ABT8MAG6_9EURY</name>
<protein>
    <submittedName>
        <fullName evidence="1">STAS/SEC14 domain-containing protein</fullName>
    </submittedName>
</protein>
<sequence length="136" mass="15042">MIELLYASVGNIIGFRISDRLTDHDFSGIFLPSLRRLHDEYGTIHLLIEIAGFEGESLSRALQDPAAMAALEFVRRVAVVGDESRAIWMSSLVQSFIGGGDTEIRLFSDEQDEEAWKWVSLGGEHTVTTAASSGRR</sequence>
<comment type="caution">
    <text evidence="1">The sequence shown here is derived from an EMBL/GenBank/DDBJ whole genome shotgun (WGS) entry which is preliminary data.</text>
</comment>
<gene>
    <name evidence="1" type="ORF">FGU65_08570</name>
</gene>
<dbReference type="InterPro" id="IPR036513">
    <property type="entry name" value="STAS_dom_sf"/>
</dbReference>
<dbReference type="InterPro" id="IPR021866">
    <property type="entry name" value="SpoIIAA-like"/>
</dbReference>
<reference evidence="1" key="1">
    <citation type="submission" date="2019-05" db="EMBL/GenBank/DDBJ databases">
        <title>Methanoculleus sp. FWC-SCC1, a methanogenic archaeon isolated from deep marine cold seep.</title>
        <authorList>
            <person name="Chen Y.-W."/>
            <person name="Chen S.-C."/>
            <person name="Teng N.-H."/>
            <person name="Lai M.-C."/>
        </authorList>
    </citation>
    <scope>NUCLEOTIDE SEQUENCE</scope>
    <source>
        <strain evidence="1">FWC-SCC1</strain>
    </source>
</reference>
<evidence type="ECO:0000313" key="2">
    <source>
        <dbReference type="Proteomes" id="UP001168338"/>
    </source>
</evidence>